<protein>
    <submittedName>
        <fullName evidence="3">Uncharacterized protein conserved in bacteria</fullName>
    </submittedName>
</protein>
<evidence type="ECO:0000313" key="3">
    <source>
        <dbReference type="EMBL" id="CUU65030.1"/>
    </source>
</evidence>
<feature type="region of interest" description="Disordered" evidence="1">
    <location>
        <begin position="185"/>
        <end position="209"/>
    </location>
</feature>
<feature type="compositionally biased region" description="Low complexity" evidence="1">
    <location>
        <begin position="36"/>
        <end position="63"/>
    </location>
</feature>
<feature type="signal peptide" evidence="2">
    <location>
        <begin position="1"/>
        <end position="18"/>
    </location>
</feature>
<evidence type="ECO:0000256" key="1">
    <source>
        <dbReference type="SAM" id="MobiDB-lite"/>
    </source>
</evidence>
<dbReference type="Pfam" id="PF04314">
    <property type="entry name" value="PCuAC"/>
    <property type="match status" value="1"/>
</dbReference>
<keyword evidence="4" id="KW-1185">Reference proteome</keyword>
<dbReference type="Gene3D" id="2.60.40.1890">
    <property type="entry name" value="PCu(A)C copper chaperone"/>
    <property type="match status" value="1"/>
</dbReference>
<accession>A0A0X2NJV8</accession>
<dbReference type="PANTHER" id="PTHR36302">
    <property type="entry name" value="BLR7088 PROTEIN"/>
    <property type="match status" value="1"/>
</dbReference>
<dbReference type="RefSeq" id="WP_073883424.1">
    <property type="nucleotide sequence ID" value="NZ_CAURZS010000001.1"/>
</dbReference>
<proteinExistence type="predicted"/>
<dbReference type="PROSITE" id="PS51257">
    <property type="entry name" value="PROKAR_LIPOPROTEIN"/>
    <property type="match status" value="1"/>
</dbReference>
<dbReference type="OrthoDB" id="9796962at2"/>
<dbReference type="PANTHER" id="PTHR36302:SF1">
    <property type="entry name" value="COPPER CHAPERONE PCU(A)C"/>
    <property type="match status" value="1"/>
</dbReference>
<dbReference type="InterPro" id="IPR007410">
    <property type="entry name" value="LpqE-like"/>
</dbReference>
<sequence length="209" mass="21504">MTPSSFRLPRLLTTGALATTLALGLAACSDGDSEDAAQSTASSASTDSSTGSAEGTGAAGASGEEAEQGAVTLEDGYVGAKDSDTAMTAVFGSLTNHTDTDIHLTKVAGSMPGIYQYHEVVDGVMREMEDGMTIPANGTVEMAPGGHHIMVMDNHEDIAAGDVLTLTLTAEDGSTYELTDIPVRVQQSGHEDYDGTDMGDMDGMDHADH</sequence>
<dbReference type="Proteomes" id="UP000182498">
    <property type="component" value="Unassembled WGS sequence"/>
</dbReference>
<name>A0A0X2NJV8_9CORY</name>
<dbReference type="InterPro" id="IPR036182">
    <property type="entry name" value="PCuAC_sf"/>
</dbReference>
<dbReference type="EMBL" id="FAUH01000002">
    <property type="protein sequence ID" value="CUU65030.1"/>
    <property type="molecule type" value="Genomic_DNA"/>
</dbReference>
<dbReference type="SUPFAM" id="SSF110087">
    <property type="entry name" value="DR1885-like metal-binding protein"/>
    <property type="match status" value="1"/>
</dbReference>
<organism evidence="3 4">
    <name type="scientific">Corynebacterium variabile</name>
    <dbReference type="NCBI Taxonomy" id="1727"/>
    <lineage>
        <taxon>Bacteria</taxon>
        <taxon>Bacillati</taxon>
        <taxon>Actinomycetota</taxon>
        <taxon>Actinomycetes</taxon>
        <taxon>Mycobacteriales</taxon>
        <taxon>Corynebacteriaceae</taxon>
        <taxon>Corynebacterium</taxon>
    </lineage>
</organism>
<gene>
    <name evidence="3" type="ORF">CVAR292_00339</name>
</gene>
<feature type="region of interest" description="Disordered" evidence="1">
    <location>
        <begin position="32"/>
        <end position="67"/>
    </location>
</feature>
<dbReference type="InterPro" id="IPR058248">
    <property type="entry name" value="Lxx211020-like"/>
</dbReference>
<keyword evidence="2" id="KW-0732">Signal</keyword>
<dbReference type="AlphaFoldDB" id="A0A0X2NJV8"/>
<feature type="chain" id="PRO_5039712626" evidence="2">
    <location>
        <begin position="19"/>
        <end position="209"/>
    </location>
</feature>
<evidence type="ECO:0000313" key="4">
    <source>
        <dbReference type="Proteomes" id="UP000182498"/>
    </source>
</evidence>
<reference evidence="4" key="1">
    <citation type="submission" date="2015-11" db="EMBL/GenBank/DDBJ databases">
        <authorList>
            <person name="Dugat-Bony E."/>
        </authorList>
    </citation>
    <scope>NUCLEOTIDE SEQUENCE [LARGE SCALE GENOMIC DNA]</scope>
    <source>
        <strain evidence="4">Mu292</strain>
    </source>
</reference>
<evidence type="ECO:0000256" key="2">
    <source>
        <dbReference type="SAM" id="SignalP"/>
    </source>
</evidence>